<organism evidence="1 2">
    <name type="scientific">Protopolystoma xenopodis</name>
    <dbReference type="NCBI Taxonomy" id="117903"/>
    <lineage>
        <taxon>Eukaryota</taxon>
        <taxon>Metazoa</taxon>
        <taxon>Spiralia</taxon>
        <taxon>Lophotrochozoa</taxon>
        <taxon>Platyhelminthes</taxon>
        <taxon>Monogenea</taxon>
        <taxon>Polyopisthocotylea</taxon>
        <taxon>Polystomatidea</taxon>
        <taxon>Polystomatidae</taxon>
        <taxon>Protopolystoma</taxon>
    </lineage>
</organism>
<dbReference type="InterPro" id="IPR043136">
    <property type="entry name" value="B30.2/SPRY_sf"/>
</dbReference>
<protein>
    <submittedName>
        <fullName evidence="1">Uncharacterized protein</fullName>
    </submittedName>
</protein>
<name>A0A448WIN6_9PLAT</name>
<accession>A0A448WIN6</accession>
<dbReference type="AlphaFoldDB" id="A0A448WIN6"/>
<dbReference type="EMBL" id="CAAALY010015332">
    <property type="protein sequence ID" value="VEL12630.1"/>
    <property type="molecule type" value="Genomic_DNA"/>
</dbReference>
<evidence type="ECO:0000313" key="2">
    <source>
        <dbReference type="Proteomes" id="UP000784294"/>
    </source>
</evidence>
<dbReference type="Proteomes" id="UP000784294">
    <property type="component" value="Unassembled WGS sequence"/>
</dbReference>
<comment type="caution">
    <text evidence="1">The sequence shown here is derived from an EMBL/GenBank/DDBJ whole genome shotgun (WGS) entry which is preliminary data.</text>
</comment>
<sequence>MMMDSLGQEIAFKGLKVDEAFVPSFALGSGRQAKINFGSNVQSLNNMVHPAPLWYSREDPSLFVNVDKKHPRLEVQTSTGAIKPCV</sequence>
<dbReference type="OrthoDB" id="300855at2759"/>
<proteinExistence type="predicted"/>
<gene>
    <name evidence="1" type="ORF">PXEA_LOCUS6070</name>
</gene>
<reference evidence="1" key="1">
    <citation type="submission" date="2018-11" db="EMBL/GenBank/DDBJ databases">
        <authorList>
            <consortium name="Pathogen Informatics"/>
        </authorList>
    </citation>
    <scope>NUCLEOTIDE SEQUENCE</scope>
</reference>
<evidence type="ECO:0000313" key="1">
    <source>
        <dbReference type="EMBL" id="VEL12630.1"/>
    </source>
</evidence>
<dbReference type="Gene3D" id="2.60.120.920">
    <property type="match status" value="1"/>
</dbReference>
<keyword evidence="2" id="KW-1185">Reference proteome</keyword>